<dbReference type="GO" id="GO:0000978">
    <property type="term" value="F:RNA polymerase II cis-regulatory region sequence-specific DNA binding"/>
    <property type="evidence" value="ECO:0007669"/>
    <property type="project" value="TreeGrafter"/>
</dbReference>
<evidence type="ECO:0000256" key="4">
    <source>
        <dbReference type="ARBA" id="ARBA00022771"/>
    </source>
</evidence>
<feature type="domain" description="C2H2-type" evidence="8">
    <location>
        <begin position="1131"/>
        <end position="1153"/>
    </location>
</feature>
<feature type="region of interest" description="Disordered" evidence="7">
    <location>
        <begin position="764"/>
        <end position="786"/>
    </location>
</feature>
<dbReference type="PROSITE" id="PS00028">
    <property type="entry name" value="ZINC_FINGER_C2H2_1"/>
    <property type="match status" value="19"/>
</dbReference>
<feature type="compositionally biased region" description="Basic and acidic residues" evidence="7">
    <location>
        <begin position="767"/>
        <end position="779"/>
    </location>
</feature>
<keyword evidence="4 6" id="KW-0863">Zinc-finger</keyword>
<feature type="domain" description="C2H2-type" evidence="8">
    <location>
        <begin position="328"/>
        <end position="357"/>
    </location>
</feature>
<feature type="region of interest" description="Disordered" evidence="7">
    <location>
        <begin position="1"/>
        <end position="70"/>
    </location>
</feature>
<feature type="domain" description="C2H2-type" evidence="8">
    <location>
        <begin position="741"/>
        <end position="768"/>
    </location>
</feature>
<evidence type="ECO:0000256" key="5">
    <source>
        <dbReference type="ARBA" id="ARBA00022833"/>
    </source>
</evidence>
<feature type="region of interest" description="Disordered" evidence="7">
    <location>
        <begin position="826"/>
        <end position="858"/>
    </location>
</feature>
<organism evidence="9 10">
    <name type="scientific">Ictalurus punctatus</name>
    <name type="common">Channel catfish</name>
    <name type="synonym">Silurus punctatus</name>
    <dbReference type="NCBI Taxonomy" id="7998"/>
    <lineage>
        <taxon>Eukaryota</taxon>
        <taxon>Metazoa</taxon>
        <taxon>Chordata</taxon>
        <taxon>Craniata</taxon>
        <taxon>Vertebrata</taxon>
        <taxon>Euteleostomi</taxon>
        <taxon>Actinopterygii</taxon>
        <taxon>Neopterygii</taxon>
        <taxon>Teleostei</taxon>
        <taxon>Ostariophysi</taxon>
        <taxon>Siluriformes</taxon>
        <taxon>Ictaluridae</taxon>
        <taxon>Ictalurus</taxon>
    </lineage>
</organism>
<dbReference type="Gene3D" id="3.30.160.60">
    <property type="entry name" value="Classic Zinc Finger"/>
    <property type="match status" value="13"/>
</dbReference>
<feature type="domain" description="C2H2-type" evidence="8">
    <location>
        <begin position="366"/>
        <end position="393"/>
    </location>
</feature>
<proteinExistence type="inferred from homology"/>
<dbReference type="GO" id="GO:0000981">
    <property type="term" value="F:DNA-binding transcription factor activity, RNA polymerase II-specific"/>
    <property type="evidence" value="ECO:0007669"/>
    <property type="project" value="TreeGrafter"/>
</dbReference>
<dbReference type="InterPro" id="IPR050752">
    <property type="entry name" value="C2H2-ZF_domain"/>
</dbReference>
<feature type="domain" description="C2H2-type" evidence="8">
    <location>
        <begin position="1084"/>
        <end position="1111"/>
    </location>
</feature>
<dbReference type="PROSITE" id="PS50157">
    <property type="entry name" value="ZINC_FINGER_C2H2_2"/>
    <property type="match status" value="23"/>
</dbReference>
<feature type="domain" description="C2H2-type" evidence="8">
    <location>
        <begin position="1253"/>
        <end position="1281"/>
    </location>
</feature>
<feature type="domain" description="C2H2-type" evidence="8">
    <location>
        <begin position="914"/>
        <end position="941"/>
    </location>
</feature>
<dbReference type="FunFam" id="3.30.160.60:FF:000446">
    <property type="entry name" value="Zinc finger protein"/>
    <property type="match status" value="2"/>
</dbReference>
<feature type="domain" description="C2H2-type" evidence="8">
    <location>
        <begin position="868"/>
        <end position="895"/>
    </location>
</feature>
<reference evidence="9" key="1">
    <citation type="journal article" date="2016" name="Nat. Commun.">
        <title>The channel catfish genome sequence provides insights into the evolution of scale formation in teleosts.</title>
        <authorList>
            <person name="Liu Z."/>
            <person name="Liu S."/>
            <person name="Yao J."/>
            <person name="Bao L."/>
            <person name="Zhang J."/>
            <person name="Li Y."/>
            <person name="Jiang C."/>
            <person name="Sun L."/>
            <person name="Wang R."/>
            <person name="Zhang Y."/>
            <person name="Zhou T."/>
            <person name="Zeng Q."/>
            <person name="Fu Q."/>
            <person name="Gao S."/>
            <person name="Li N."/>
            <person name="Koren S."/>
            <person name="Jiang Y."/>
            <person name="Zimin A."/>
            <person name="Xu P."/>
            <person name="Phillippy A.M."/>
            <person name="Geng X."/>
            <person name="Song L."/>
            <person name="Sun F."/>
            <person name="Li C."/>
            <person name="Wang X."/>
            <person name="Chen A."/>
            <person name="Jin Y."/>
            <person name="Yuan Z."/>
            <person name="Yang Y."/>
            <person name="Tan S."/>
            <person name="Peatman E."/>
            <person name="Lu J."/>
            <person name="Qin Z."/>
            <person name="Dunham R."/>
            <person name="Li Z."/>
            <person name="Sonstegard T."/>
            <person name="Feng J."/>
            <person name="Danzmann R.G."/>
            <person name="Schroeder S."/>
            <person name="Scheffler B."/>
            <person name="Duke M.V."/>
            <person name="Ballard L."/>
            <person name="Kucuktas H."/>
            <person name="Kaltenboeck L."/>
            <person name="Liu H."/>
            <person name="Armbruster J."/>
            <person name="Xie Y."/>
            <person name="Kirby M.L."/>
            <person name="Tian Y."/>
            <person name="Flanagan M.E."/>
            <person name="Mu W."/>
            <person name="Waldbieser G.C."/>
        </authorList>
    </citation>
    <scope>NUCLEOTIDE SEQUENCE [LARGE SCALE GENOMIC DNA]</scope>
    <source>
        <strain evidence="9">SDA103</strain>
    </source>
</reference>
<evidence type="ECO:0000256" key="2">
    <source>
        <dbReference type="ARBA" id="ARBA00022723"/>
    </source>
</evidence>
<evidence type="ECO:0000256" key="1">
    <source>
        <dbReference type="ARBA" id="ARBA00006991"/>
    </source>
</evidence>
<dbReference type="Pfam" id="PF00096">
    <property type="entry name" value="zf-C2H2"/>
    <property type="match status" value="10"/>
</dbReference>
<dbReference type="KEGG" id="ipu:108265242"/>
<feature type="domain" description="C2H2-type" evidence="8">
    <location>
        <begin position="445"/>
        <end position="468"/>
    </location>
</feature>
<keyword evidence="3" id="KW-0677">Repeat</keyword>
<dbReference type="Proteomes" id="UP000221080">
    <property type="component" value="Chromosome 1"/>
</dbReference>
<comment type="similarity">
    <text evidence="1">Belongs to the krueppel C2H2-type zinc-finger protein family.</text>
</comment>
<feature type="domain" description="C2H2-type" evidence="8">
    <location>
        <begin position="1524"/>
        <end position="1551"/>
    </location>
</feature>
<feature type="domain" description="C2H2-type" evidence="8">
    <location>
        <begin position="263"/>
        <end position="285"/>
    </location>
</feature>
<evidence type="ECO:0000256" key="7">
    <source>
        <dbReference type="SAM" id="MobiDB-lite"/>
    </source>
</evidence>
<reference evidence="10" key="2">
    <citation type="submission" date="2025-08" db="UniProtKB">
        <authorList>
            <consortium name="RefSeq"/>
        </authorList>
    </citation>
    <scope>IDENTIFICATION</scope>
    <source>
        <tissue evidence="10">Blood</tissue>
    </source>
</reference>
<dbReference type="GO" id="GO:0008270">
    <property type="term" value="F:zinc ion binding"/>
    <property type="evidence" value="ECO:0007669"/>
    <property type="project" value="UniProtKB-KW"/>
</dbReference>
<feature type="domain" description="C2H2-type" evidence="8">
    <location>
        <begin position="126"/>
        <end position="153"/>
    </location>
</feature>
<feature type="domain" description="C2H2-type" evidence="8">
    <location>
        <begin position="1351"/>
        <end position="1378"/>
    </location>
</feature>
<dbReference type="OrthoDB" id="6105938at2759"/>
<evidence type="ECO:0000256" key="3">
    <source>
        <dbReference type="ARBA" id="ARBA00022737"/>
    </source>
</evidence>
<dbReference type="SUPFAM" id="SSF57667">
    <property type="entry name" value="beta-beta-alpha zinc fingers"/>
    <property type="match status" value="12"/>
</dbReference>
<name>A0A2D0QZD2_ICTPU</name>
<evidence type="ECO:0000313" key="10">
    <source>
        <dbReference type="RefSeq" id="XP_017322875.2"/>
    </source>
</evidence>
<feature type="domain" description="C2H2-type" evidence="8">
    <location>
        <begin position="793"/>
        <end position="815"/>
    </location>
</feature>
<dbReference type="Pfam" id="PF13912">
    <property type="entry name" value="zf-C2H2_6"/>
    <property type="match status" value="1"/>
</dbReference>
<dbReference type="SMART" id="SM00355">
    <property type="entry name" value="ZnF_C2H2"/>
    <property type="match status" value="27"/>
</dbReference>
<feature type="domain" description="C2H2-type" evidence="8">
    <location>
        <begin position="712"/>
        <end position="739"/>
    </location>
</feature>
<protein>
    <submittedName>
        <fullName evidence="10">Zinc finger protein 91 isoform X1</fullName>
    </submittedName>
</protein>
<feature type="domain" description="C2H2-type" evidence="8">
    <location>
        <begin position="1453"/>
        <end position="1480"/>
    </location>
</feature>
<dbReference type="PANTHER" id="PTHR24384">
    <property type="entry name" value="FINGER PUTATIVE TRANSCRIPTION FACTOR FAMILY-RELATED"/>
    <property type="match status" value="1"/>
</dbReference>
<feature type="domain" description="C2H2-type" evidence="8">
    <location>
        <begin position="401"/>
        <end position="429"/>
    </location>
</feature>
<feature type="domain" description="C2H2-type" evidence="8">
    <location>
        <begin position="1181"/>
        <end position="1208"/>
    </location>
</feature>
<evidence type="ECO:0000259" key="8">
    <source>
        <dbReference type="PROSITE" id="PS50157"/>
    </source>
</evidence>
<feature type="domain" description="C2H2-type" evidence="8">
    <location>
        <begin position="622"/>
        <end position="649"/>
    </location>
</feature>
<feature type="domain" description="C2H2-type" evidence="8">
    <location>
        <begin position="1481"/>
        <end position="1506"/>
    </location>
</feature>
<evidence type="ECO:0000313" key="9">
    <source>
        <dbReference type="Proteomes" id="UP000221080"/>
    </source>
</evidence>
<evidence type="ECO:0000256" key="6">
    <source>
        <dbReference type="PROSITE-ProRule" id="PRU00042"/>
    </source>
</evidence>
<keyword evidence="2" id="KW-0479">Metal-binding</keyword>
<dbReference type="PANTHER" id="PTHR24384:SF218">
    <property type="entry name" value="ZINC FINGER PROTEIN 502"/>
    <property type="match status" value="1"/>
</dbReference>
<sequence>MAAVYSEKQAGLQINIENVSSENEKDSSPENSTDSASCEKDLSVENSGVGGGVRAGSPAPEAREHAETAAFSGAVPAIRIKEEPPEDTEYVAVHLDDVEEEDWDEQTGRGAHFAGRDEGTEGDWPFCCEEKSEAFGNKEAYTEHRREHTHDGPIVCLDTDSQWDNLLVSTDGGHQTLCCALCGCKFSNSREFFTHQLKHRNDIIKQESILETGEGLSKQRVFECKDCGKTYASIGQCLNHQRSHKQASKSVFHQLDHLKKKSFQCPTCGRSYSRASALDAHRRCHEEKLFKSRNSEGEKNLADEVAIKTEDTADTSSEQLEESPKKHFECLDCGKSFRTMCGLGTHQRFSVNCSSTTVKVRVKRSFDCTECGKTFHRPMAMACHQRWHKRKEQFQGNDQPLQCKECGKVFTSLTFYNKHQRMVHSKEMPAKSFLHQVFQLQKKAFECQECGRRFSRASALHSHQLCHTDVFGEIMEGSSQKSSSEQTIVSDQNNQDKAADFAGATVYSQNVVQTNVLVKELRRDGTFCTEGHKVDDFKPLNIAASDCHRRDHGSQQNPDLELVCESDQEEKDFNLNPCKETVLSSQPGDLEIDVVQIGCVNFSEGLGKAEIDQSPSQEAKKYECSECNRTFDKAVSLRCHMLWHRGGMGKKSRYWRKIHTTNPKRKALIKCEICGHESFTKASHYVHLGKHEDRKPYKSIMYQLANLQKNGFKCDLCGMQFSRLSALQSHQQHHNKRKKPYECLQCDKSYSNLSTLSNHRKVCSGKEPLKTSDEDRKTEQFNPSKTLLGPKVHHCKKCGKGFWSMGALFHHKQYHPQCADVNASSSGATLTSENGHARRKRRGHKRVMMSSHNHKPHVMSDRIKSKLYKCDVCDKSYRVIGCFLKHKLLHQNQGIPPPVKSFDYQVEQLQKNMYRCPDCGKNFSRAMALQFHMRSHGYETGLPMEQAMLSTKSDGLQCPICHAVFNCESSLEIHQKHCSTAKGTDVDMCREAERDNLGAPKENNVQKQTHADVKDMSEKELKIPSFTSDMKYACDDCGRSFSVVGALNFHKRIHRKSPISIESQSECVNVSPSKPEEPTAKAPFFCTECGRKFSTNSALGTHRRWHKDKKLAKFILKSSKMSRKNMENGPFLCNLCGKGFFYLCVLRRHQKYHPPIVAQPDPEVNLKMTDLLSNASPKSSLDCPDCDASFLSGSLLAAHFASHHAKPPVVKAKQHVQEPPLGVQVSDNPIIPIRSSPTAAMLAVGGDKPKIKYHCLQCNKKFVNARGLRAHKWQKHRKTRGRPPASMNGGIKPFPCSWCDKRYRSQGALQNHVRSCTANNNRNLKQPHKPDVVKEPPLQHRALESGAKCLFKCNKCGKAFPTEKQLDAHKEATKTRPHCCALCCRGYWTESQLQQHLIWHDEVRRRLPADLRYRLNSSVVSGSSAKLLVSSTNLVSPAKLPSTGANLQMDKNYKCHQCSKMFISPHALKEHQALHKSEEPYLCSLCPKTFAEIRDLIDHHQECLGHEELGATPLPASPRDTESLTCIECGISFNQETDLHQHYIDHARGEF</sequence>
<keyword evidence="5" id="KW-0862">Zinc</keyword>
<gene>
    <name evidence="10" type="primary">si:ch211-261d7.6</name>
</gene>
<dbReference type="GeneID" id="108265242"/>
<accession>A0A2D0QZD2</accession>
<feature type="domain" description="C2H2-type" evidence="8">
    <location>
        <begin position="1294"/>
        <end position="1323"/>
    </location>
</feature>
<dbReference type="InterPro" id="IPR013087">
    <property type="entry name" value="Znf_C2H2_type"/>
</dbReference>
<feature type="domain" description="C2H2-type" evidence="8">
    <location>
        <begin position="222"/>
        <end position="249"/>
    </location>
</feature>
<dbReference type="RefSeq" id="XP_017322875.2">
    <property type="nucleotide sequence ID" value="XM_017467386.3"/>
</dbReference>
<dbReference type="InterPro" id="IPR036236">
    <property type="entry name" value="Znf_C2H2_sf"/>
</dbReference>
<keyword evidence="9" id="KW-1185">Reference proteome</keyword>
<feature type="compositionally biased region" description="Basic residues" evidence="7">
    <location>
        <begin position="837"/>
        <end position="857"/>
    </location>
</feature>
<dbReference type="FunFam" id="3.30.160.60:FF:000100">
    <property type="entry name" value="Zinc finger 45-like"/>
    <property type="match status" value="2"/>
</dbReference>
<feature type="domain" description="C2H2-type" evidence="8">
    <location>
        <begin position="1032"/>
        <end position="1059"/>
    </location>
</feature>